<dbReference type="GO" id="GO:0033843">
    <property type="term" value="F:xyloglucan 6-xylosyltransferase activity"/>
    <property type="evidence" value="ECO:0007669"/>
    <property type="project" value="TreeGrafter"/>
</dbReference>
<dbReference type="AlphaFoldDB" id="A0AAQ3KWD2"/>
<evidence type="ECO:0000256" key="2">
    <source>
        <dbReference type="ARBA" id="ARBA00005664"/>
    </source>
</evidence>
<evidence type="ECO:0000256" key="7">
    <source>
        <dbReference type="SAM" id="MobiDB-lite"/>
    </source>
</evidence>
<feature type="compositionally biased region" description="Polar residues" evidence="7">
    <location>
        <begin position="119"/>
        <end position="140"/>
    </location>
</feature>
<keyword evidence="5" id="KW-0735">Signal-anchor</keyword>
<keyword evidence="4" id="KW-0808">Transferase</keyword>
<evidence type="ECO:0000313" key="8">
    <source>
        <dbReference type="EMBL" id="WOL14288.1"/>
    </source>
</evidence>
<dbReference type="GO" id="GO:0000139">
    <property type="term" value="C:Golgi membrane"/>
    <property type="evidence" value="ECO:0007669"/>
    <property type="project" value="UniProtKB-SubCell"/>
</dbReference>
<gene>
    <name evidence="8" type="ORF">Cni_G23068</name>
</gene>
<keyword evidence="9" id="KW-1185">Reference proteome</keyword>
<sequence>MSLLALLRRRLQSRNLNPYPKLHKTILEQYSGIPSEAPSSPFSTSPSPSSSSAAPLVPVSSAPPSRTSIRSIFASVVPLSTPPPRPLRTSRTTASRTPLATPRSPTRLAPRYLIGTSIAPSGSAATQTGPASSAPTSPERSWSLVHPPNPARTPSATTTSSSRSRTRSTIYYRVHGIEIFYNTALLDDEMDGLWAKLPLIRSLLLTHPEVEFLWWMDSDAMFTDLAFELPWERYAPYNLVMHGWNEMVYDDHNWIGLNTGSFLLHNRQWSLDLLDAYPSSATRYVSRRCGSSRHSWGSRSRHSGGKLRCGC</sequence>
<dbReference type="GO" id="GO:0005768">
    <property type="term" value="C:endosome"/>
    <property type="evidence" value="ECO:0007669"/>
    <property type="project" value="TreeGrafter"/>
</dbReference>
<dbReference type="EMBL" id="CP136896">
    <property type="protein sequence ID" value="WOL14288.1"/>
    <property type="molecule type" value="Genomic_DNA"/>
</dbReference>
<dbReference type="GO" id="GO:0005802">
    <property type="term" value="C:trans-Golgi network"/>
    <property type="evidence" value="ECO:0007669"/>
    <property type="project" value="TreeGrafter"/>
</dbReference>
<feature type="region of interest" description="Disordered" evidence="7">
    <location>
        <begin position="119"/>
        <end position="162"/>
    </location>
</feature>
<feature type="compositionally biased region" description="Low complexity" evidence="7">
    <location>
        <begin position="87"/>
        <end position="103"/>
    </location>
</feature>
<feature type="region of interest" description="Disordered" evidence="7">
    <location>
        <begin position="292"/>
        <end position="311"/>
    </location>
</feature>
<dbReference type="InterPro" id="IPR029044">
    <property type="entry name" value="Nucleotide-diphossugar_trans"/>
</dbReference>
<organism evidence="8 9">
    <name type="scientific">Canna indica</name>
    <name type="common">Indian-shot</name>
    <dbReference type="NCBI Taxonomy" id="4628"/>
    <lineage>
        <taxon>Eukaryota</taxon>
        <taxon>Viridiplantae</taxon>
        <taxon>Streptophyta</taxon>
        <taxon>Embryophyta</taxon>
        <taxon>Tracheophyta</taxon>
        <taxon>Spermatophyta</taxon>
        <taxon>Magnoliopsida</taxon>
        <taxon>Liliopsida</taxon>
        <taxon>Zingiberales</taxon>
        <taxon>Cannaceae</taxon>
        <taxon>Canna</taxon>
    </lineage>
</organism>
<dbReference type="Proteomes" id="UP001327560">
    <property type="component" value="Chromosome 7"/>
</dbReference>
<keyword evidence="3" id="KW-0328">Glycosyltransferase</keyword>
<dbReference type="GO" id="GO:0035252">
    <property type="term" value="F:UDP-xylosyltransferase activity"/>
    <property type="evidence" value="ECO:0007669"/>
    <property type="project" value="TreeGrafter"/>
</dbReference>
<evidence type="ECO:0000256" key="6">
    <source>
        <dbReference type="ARBA" id="ARBA00023034"/>
    </source>
</evidence>
<evidence type="ECO:0000313" key="9">
    <source>
        <dbReference type="Proteomes" id="UP001327560"/>
    </source>
</evidence>
<feature type="region of interest" description="Disordered" evidence="7">
    <location>
        <begin position="77"/>
        <end position="107"/>
    </location>
</feature>
<keyword evidence="5" id="KW-0812">Transmembrane</keyword>
<protein>
    <submittedName>
        <fullName evidence="8">Xyloglucan 6-xylosyltransferase 1</fullName>
    </submittedName>
</protein>
<keyword evidence="6" id="KW-0333">Golgi apparatus</keyword>
<feature type="compositionally biased region" description="Low complexity" evidence="7">
    <location>
        <begin position="152"/>
        <end position="162"/>
    </location>
</feature>
<evidence type="ECO:0000256" key="3">
    <source>
        <dbReference type="ARBA" id="ARBA00022676"/>
    </source>
</evidence>
<evidence type="ECO:0000256" key="5">
    <source>
        <dbReference type="ARBA" id="ARBA00022968"/>
    </source>
</evidence>
<comment type="subcellular location">
    <subcellularLocation>
        <location evidence="1">Golgi apparatus membrane</location>
        <topology evidence="1">Single-pass type II membrane protein</topology>
    </subcellularLocation>
</comment>
<accession>A0AAQ3KWD2</accession>
<name>A0AAQ3KWD2_9LILI</name>
<dbReference type="GO" id="GO:0009969">
    <property type="term" value="P:xyloglucan biosynthetic process"/>
    <property type="evidence" value="ECO:0007669"/>
    <property type="project" value="TreeGrafter"/>
</dbReference>
<dbReference type="PANTHER" id="PTHR31311:SF5">
    <property type="entry name" value="XYLOGLUCAN 6-XYLOSYLTRANSFERASE 2"/>
    <property type="match status" value="1"/>
</dbReference>
<dbReference type="Pfam" id="PF05637">
    <property type="entry name" value="Glyco_transf_34"/>
    <property type="match status" value="1"/>
</dbReference>
<dbReference type="GO" id="GO:0016758">
    <property type="term" value="F:hexosyltransferase activity"/>
    <property type="evidence" value="ECO:0007669"/>
    <property type="project" value="TreeGrafter"/>
</dbReference>
<evidence type="ECO:0000256" key="1">
    <source>
        <dbReference type="ARBA" id="ARBA00004323"/>
    </source>
</evidence>
<dbReference type="InterPro" id="IPR008630">
    <property type="entry name" value="Glyco_trans_34"/>
</dbReference>
<proteinExistence type="inferred from homology"/>
<feature type="region of interest" description="Disordered" evidence="7">
    <location>
        <begin position="35"/>
        <end position="64"/>
    </location>
</feature>
<dbReference type="Gene3D" id="3.90.550.10">
    <property type="entry name" value="Spore Coat Polysaccharide Biosynthesis Protein SpsA, Chain A"/>
    <property type="match status" value="1"/>
</dbReference>
<comment type="similarity">
    <text evidence="2">Belongs to the glycosyltransferase 34 family.</text>
</comment>
<dbReference type="PANTHER" id="PTHR31311">
    <property type="entry name" value="XYLOGLUCAN 6-XYLOSYLTRANSFERASE 5-RELATED-RELATED"/>
    <property type="match status" value="1"/>
</dbReference>
<reference evidence="8 9" key="1">
    <citation type="submission" date="2023-10" db="EMBL/GenBank/DDBJ databases">
        <title>Chromosome-scale genome assembly provides insights into flower coloration mechanisms of Canna indica.</title>
        <authorList>
            <person name="Li C."/>
        </authorList>
    </citation>
    <scope>NUCLEOTIDE SEQUENCE [LARGE SCALE GENOMIC DNA]</scope>
    <source>
        <tissue evidence="8">Flower</tissue>
    </source>
</reference>
<evidence type="ECO:0000256" key="4">
    <source>
        <dbReference type="ARBA" id="ARBA00022679"/>
    </source>
</evidence>